<dbReference type="Proteomes" id="UP000189703">
    <property type="component" value="Unplaced"/>
</dbReference>
<evidence type="ECO:0000256" key="2">
    <source>
        <dbReference type="ARBA" id="ARBA00010463"/>
    </source>
</evidence>
<protein>
    <submittedName>
        <fullName evidence="6 7">Uncharacterized protein LOC104592958</fullName>
    </submittedName>
</protein>
<evidence type="ECO:0000313" key="8">
    <source>
        <dbReference type="RefSeq" id="XP_010250859.1"/>
    </source>
</evidence>
<comment type="subcellular location">
    <subcellularLocation>
        <location evidence="1">Lysosome membrane</location>
    </subcellularLocation>
</comment>
<gene>
    <name evidence="6 7 8" type="primary">LOC104592958</name>
</gene>
<comment type="similarity">
    <text evidence="2">Belongs to the BORCS8 family.</text>
</comment>
<evidence type="ECO:0000313" key="5">
    <source>
        <dbReference type="Proteomes" id="UP000189703"/>
    </source>
</evidence>
<dbReference type="PANTHER" id="PTHR21146">
    <property type="entry name" value="MEF2B PROTEIN"/>
    <property type="match status" value="1"/>
</dbReference>
<keyword evidence="3" id="KW-0472">Membrane</keyword>
<dbReference type="GeneID" id="104592958"/>
<dbReference type="PANTHER" id="PTHR21146:SF0">
    <property type="entry name" value="BLOC-1-RELATED COMPLEX SUBUNIT 8"/>
    <property type="match status" value="1"/>
</dbReference>
<dbReference type="eggNOG" id="KOG4523">
    <property type="taxonomic scope" value="Eukaryota"/>
</dbReference>
<dbReference type="KEGG" id="nnu:104592958"/>
<evidence type="ECO:0000256" key="3">
    <source>
        <dbReference type="ARBA" id="ARBA00023136"/>
    </source>
</evidence>
<keyword evidence="5" id="KW-1185">Reference proteome</keyword>
<evidence type="ECO:0000313" key="7">
    <source>
        <dbReference type="RefSeq" id="XP_010250851.1"/>
    </source>
</evidence>
<evidence type="ECO:0000256" key="1">
    <source>
        <dbReference type="ARBA" id="ARBA00004656"/>
    </source>
</evidence>
<dbReference type="InterPro" id="IPR019320">
    <property type="entry name" value="BORCS8"/>
</dbReference>
<dbReference type="RefSeq" id="XP_010250851.1">
    <property type="nucleotide sequence ID" value="XM_010252549.2"/>
</dbReference>
<dbReference type="OMA" id="SIANEMM"/>
<accession>A0A1U7ZDK4</accession>
<dbReference type="RefSeq" id="XP_010250843.1">
    <property type="nucleotide sequence ID" value="XM_010252541.2"/>
</dbReference>
<sequence>MHGFPTVDGFMDVNEGLAEMIKYVANEPSVGLFYVQQHTQNSVPNLINLKDKVAEKSRETTLHTEDLEDSITMVRSMKECGLPIADEMVKDIKKSLLIMSTSQSQSGLIHNPKLGFQIGVRSSWGPVVQKDGASSRSYLSSVLESAKQRAVGLRWPQLDSREPTGRECDKTLFSADPLVSVVTAGSDLTQPDRETEELSLSNQIVDDQVDEATPVSGSSPSQDLLVELETEKYDEFKADKEAKLKEWLEEVDNVHSCVKPVQEQH</sequence>
<dbReference type="Pfam" id="PF10167">
    <property type="entry name" value="BORCS8"/>
    <property type="match status" value="1"/>
</dbReference>
<dbReference type="AlphaFoldDB" id="A0A1U7ZDK4"/>
<dbReference type="GO" id="GO:0005765">
    <property type="term" value="C:lysosomal membrane"/>
    <property type="evidence" value="ECO:0007669"/>
    <property type="project" value="UniProtKB-SubCell"/>
</dbReference>
<dbReference type="RefSeq" id="XP_010250859.1">
    <property type="nucleotide sequence ID" value="XM_010252557.2"/>
</dbReference>
<dbReference type="STRING" id="4432.A0A1U7ZDK4"/>
<name>A0A1U7ZDK4_NELNU</name>
<dbReference type="OrthoDB" id="19830at2759"/>
<evidence type="ECO:0000256" key="4">
    <source>
        <dbReference type="ARBA" id="ARBA00023228"/>
    </source>
</evidence>
<reference evidence="6 7" key="1">
    <citation type="submission" date="2025-04" db="UniProtKB">
        <authorList>
            <consortium name="RefSeq"/>
        </authorList>
    </citation>
    <scope>IDENTIFICATION</scope>
</reference>
<evidence type="ECO:0000313" key="6">
    <source>
        <dbReference type="RefSeq" id="XP_010250843.1"/>
    </source>
</evidence>
<organism evidence="5 8">
    <name type="scientific">Nelumbo nucifera</name>
    <name type="common">Sacred lotus</name>
    <dbReference type="NCBI Taxonomy" id="4432"/>
    <lineage>
        <taxon>Eukaryota</taxon>
        <taxon>Viridiplantae</taxon>
        <taxon>Streptophyta</taxon>
        <taxon>Embryophyta</taxon>
        <taxon>Tracheophyta</taxon>
        <taxon>Spermatophyta</taxon>
        <taxon>Magnoliopsida</taxon>
        <taxon>Proteales</taxon>
        <taxon>Nelumbonaceae</taxon>
        <taxon>Nelumbo</taxon>
    </lineage>
</organism>
<proteinExistence type="inferred from homology"/>
<keyword evidence="4" id="KW-0458">Lysosome</keyword>